<accession>A0ABT2SP69</accession>
<dbReference type="Gene3D" id="3.40.50.300">
    <property type="entry name" value="P-loop containing nucleotide triphosphate hydrolases"/>
    <property type="match status" value="1"/>
</dbReference>
<dbReference type="InterPro" id="IPR039421">
    <property type="entry name" value="Type_1_exporter"/>
</dbReference>
<name>A0ABT2SP69_9FIRM</name>
<dbReference type="GO" id="GO:0005524">
    <property type="term" value="F:ATP binding"/>
    <property type="evidence" value="ECO:0007669"/>
    <property type="project" value="UniProtKB-KW"/>
</dbReference>
<evidence type="ECO:0000259" key="1">
    <source>
        <dbReference type="Pfam" id="PF00005"/>
    </source>
</evidence>
<keyword evidence="2" id="KW-0547">Nucleotide-binding</keyword>
<dbReference type="InterPro" id="IPR003439">
    <property type="entry name" value="ABC_transporter-like_ATP-bd"/>
</dbReference>
<feature type="domain" description="ABC transporter" evidence="1">
    <location>
        <begin position="8"/>
        <end position="47"/>
    </location>
</feature>
<keyword evidence="3" id="KW-1185">Reference proteome</keyword>
<dbReference type="Proteomes" id="UP001652338">
    <property type="component" value="Unassembled WGS sequence"/>
</dbReference>
<dbReference type="PANTHER" id="PTHR43394">
    <property type="entry name" value="ATP-DEPENDENT PERMEASE MDL1, MITOCHONDRIAL"/>
    <property type="match status" value="1"/>
</dbReference>
<dbReference type="PANTHER" id="PTHR43394:SF1">
    <property type="entry name" value="ATP-BINDING CASSETTE SUB-FAMILY B MEMBER 10, MITOCHONDRIAL"/>
    <property type="match status" value="1"/>
</dbReference>
<dbReference type="InterPro" id="IPR027417">
    <property type="entry name" value="P-loop_NTPase"/>
</dbReference>
<proteinExistence type="predicted"/>
<dbReference type="Pfam" id="PF00005">
    <property type="entry name" value="ABC_tran"/>
    <property type="match status" value="1"/>
</dbReference>
<sequence>MTLLYADNKMIDRNSGKDFSQGQWQLLSIARAVVAQPSLLLLDEITANLDAETEKMVLQALRRAAEHRTVISVSHRTSAELGRTSGEYSIGGSYNLVQRNSRL</sequence>
<evidence type="ECO:0000313" key="3">
    <source>
        <dbReference type="Proteomes" id="UP001652338"/>
    </source>
</evidence>
<comment type="caution">
    <text evidence="2">The sequence shown here is derived from an EMBL/GenBank/DDBJ whole genome shotgun (WGS) entry which is preliminary data.</text>
</comment>
<keyword evidence="2" id="KW-0067">ATP-binding</keyword>
<reference evidence="2 3" key="1">
    <citation type="journal article" date="2021" name="ISME Commun">
        <title>Automated analysis of genomic sequences facilitates high-throughput and comprehensive description of bacteria.</title>
        <authorList>
            <person name="Hitch T.C.A."/>
        </authorList>
    </citation>
    <scope>NUCLEOTIDE SEQUENCE [LARGE SCALE GENOMIC DNA]</scope>
    <source>
        <strain evidence="2 3">Sanger_29</strain>
    </source>
</reference>
<gene>
    <name evidence="2" type="ORF">OCV47_13325</name>
</gene>
<organism evidence="2 3">
    <name type="scientific">Muricoprocola aceti</name>
    <dbReference type="NCBI Taxonomy" id="2981772"/>
    <lineage>
        <taxon>Bacteria</taxon>
        <taxon>Bacillati</taxon>
        <taxon>Bacillota</taxon>
        <taxon>Clostridia</taxon>
        <taxon>Lachnospirales</taxon>
        <taxon>Lachnospiraceae</taxon>
        <taxon>Muricoprocola</taxon>
    </lineage>
</organism>
<protein>
    <submittedName>
        <fullName evidence="2">ATP-binding cassette domain-containing protein</fullName>
    </submittedName>
</protein>
<dbReference type="EMBL" id="JAOQKE010000022">
    <property type="protein sequence ID" value="MCU6726302.1"/>
    <property type="molecule type" value="Genomic_DNA"/>
</dbReference>
<evidence type="ECO:0000313" key="2">
    <source>
        <dbReference type="EMBL" id="MCU6726302.1"/>
    </source>
</evidence>
<dbReference type="SUPFAM" id="SSF52540">
    <property type="entry name" value="P-loop containing nucleoside triphosphate hydrolases"/>
    <property type="match status" value="1"/>
</dbReference>